<reference evidence="1" key="1">
    <citation type="submission" date="2023-07" db="EMBL/GenBank/DDBJ databases">
        <title>draft genome sequence of fig (Ficus carica).</title>
        <authorList>
            <person name="Takahashi T."/>
            <person name="Nishimura K."/>
        </authorList>
    </citation>
    <scope>NUCLEOTIDE SEQUENCE</scope>
</reference>
<sequence length="78" mass="7836">MGGRSLGIVEGHQRGGLVGIRRSYVGRGAISSTLAISWLQGVVGEVAWGKAISVGGEGESQVWGGGWSLSRNLVGGGG</sequence>
<protein>
    <submittedName>
        <fullName evidence="1">Uncharacterized protein</fullName>
    </submittedName>
</protein>
<evidence type="ECO:0000313" key="2">
    <source>
        <dbReference type="EMBL" id="GMN59835.1"/>
    </source>
</evidence>
<dbReference type="EMBL" id="BTGU01000091">
    <property type="protein sequence ID" value="GMN59835.1"/>
    <property type="molecule type" value="Genomic_DNA"/>
</dbReference>
<name>A0AA88DFE6_FICCA</name>
<gene>
    <name evidence="1" type="ORF">TIFTF001_025265</name>
    <name evidence="2" type="ORF">TIFTF001_028922</name>
</gene>
<evidence type="ECO:0000313" key="3">
    <source>
        <dbReference type="Proteomes" id="UP001187192"/>
    </source>
</evidence>
<organism evidence="1 3">
    <name type="scientific">Ficus carica</name>
    <name type="common">Common fig</name>
    <dbReference type="NCBI Taxonomy" id="3494"/>
    <lineage>
        <taxon>Eukaryota</taxon>
        <taxon>Viridiplantae</taxon>
        <taxon>Streptophyta</taxon>
        <taxon>Embryophyta</taxon>
        <taxon>Tracheophyta</taxon>
        <taxon>Spermatophyta</taxon>
        <taxon>Magnoliopsida</taxon>
        <taxon>eudicotyledons</taxon>
        <taxon>Gunneridae</taxon>
        <taxon>Pentapetalae</taxon>
        <taxon>rosids</taxon>
        <taxon>fabids</taxon>
        <taxon>Rosales</taxon>
        <taxon>Moraceae</taxon>
        <taxon>Ficeae</taxon>
        <taxon>Ficus</taxon>
    </lineage>
</organism>
<dbReference type="Proteomes" id="UP001187192">
    <property type="component" value="Unassembled WGS sequence"/>
</dbReference>
<proteinExistence type="predicted"/>
<keyword evidence="3" id="KW-1185">Reference proteome</keyword>
<dbReference type="AlphaFoldDB" id="A0AA88DFE6"/>
<comment type="caution">
    <text evidence="1">The sequence shown here is derived from an EMBL/GenBank/DDBJ whole genome shotgun (WGS) entry which is preliminary data.</text>
</comment>
<dbReference type="EMBL" id="BTGU01000062">
    <property type="protein sequence ID" value="GMN56140.1"/>
    <property type="molecule type" value="Genomic_DNA"/>
</dbReference>
<accession>A0AA88DFE6</accession>
<evidence type="ECO:0000313" key="1">
    <source>
        <dbReference type="EMBL" id="GMN56140.1"/>
    </source>
</evidence>